<dbReference type="Proteomes" id="UP000717364">
    <property type="component" value="Unassembled WGS sequence"/>
</dbReference>
<name>A0A947DIQ7_9CYAN</name>
<keyword evidence="1 6" id="KW-0645">Protease</keyword>
<dbReference type="InterPro" id="IPR001915">
    <property type="entry name" value="Peptidase_M48"/>
</dbReference>
<dbReference type="RefSeq" id="WP_215611039.1">
    <property type="nucleotide sequence ID" value="NZ_JADOES010000070.1"/>
</dbReference>
<evidence type="ECO:0000313" key="9">
    <source>
        <dbReference type="EMBL" id="MBT9317977.1"/>
    </source>
</evidence>
<feature type="domain" description="Peptidase M48" evidence="8">
    <location>
        <begin position="96"/>
        <end position="259"/>
    </location>
</feature>
<evidence type="ECO:0000259" key="8">
    <source>
        <dbReference type="Pfam" id="PF01435"/>
    </source>
</evidence>
<dbReference type="AlphaFoldDB" id="A0A947DIQ7"/>
<dbReference type="GO" id="GO:0004222">
    <property type="term" value="F:metalloendopeptidase activity"/>
    <property type="evidence" value="ECO:0007669"/>
    <property type="project" value="InterPro"/>
</dbReference>
<organism evidence="9 10">
    <name type="scientific">Leptothoe spongobia TAU-MAC 1115</name>
    <dbReference type="NCBI Taxonomy" id="1967444"/>
    <lineage>
        <taxon>Bacteria</taxon>
        <taxon>Bacillati</taxon>
        <taxon>Cyanobacteriota</taxon>
        <taxon>Cyanophyceae</taxon>
        <taxon>Nodosilineales</taxon>
        <taxon>Cymatolegaceae</taxon>
        <taxon>Leptothoe</taxon>
        <taxon>Leptothoe spongobia</taxon>
    </lineage>
</organism>
<reference evidence="9" key="2">
    <citation type="journal article" date="2021" name="Mar. Drugs">
        <title>Genome Reduction and Secondary Metabolism of the Marine Sponge-Associated Cyanobacterium Leptothoe.</title>
        <authorList>
            <person name="Konstantinou D."/>
            <person name="Popin R.V."/>
            <person name="Fewer D.P."/>
            <person name="Sivonen K."/>
            <person name="Gkelis S."/>
        </authorList>
    </citation>
    <scope>NUCLEOTIDE SEQUENCE</scope>
    <source>
        <strain evidence="9">TAU-MAC 1115</strain>
    </source>
</reference>
<dbReference type="PANTHER" id="PTHR22726">
    <property type="entry name" value="METALLOENDOPEPTIDASE OMA1"/>
    <property type="match status" value="1"/>
</dbReference>
<keyword evidence="2" id="KW-0479">Metal-binding</keyword>
<keyword evidence="7" id="KW-0812">Transmembrane</keyword>
<comment type="caution">
    <text evidence="9">The sequence shown here is derived from an EMBL/GenBank/DDBJ whole genome shotgun (WGS) entry which is preliminary data.</text>
</comment>
<keyword evidence="10" id="KW-1185">Reference proteome</keyword>
<sequence length="278" mass="30862">MKYTPREIVDEVNITPVHPLVNFGYLLGTVVAAMVTVYVGLGVVGAQIAARLGPKNESRVGELVFESIFANMPLIEEGPKFDYTRALAESLRSDALKQRPDLKLHILDDPLPNAMVSAGGHVFVTTGLLEDVETENELAFVLAHELGHYEHRDNLRSLGRSLVFLSLNSTLAASGVKLPPFLMGSMSLADLHYSRDQEQKADVYAIEIMQERYGHLGSSLDFFERLSDWELDLGAVTQLLEWQSTHPLTQSRIEDLEEIATQRGWSLEGEATPLPSDF</sequence>
<dbReference type="GO" id="GO:0016020">
    <property type="term" value="C:membrane"/>
    <property type="evidence" value="ECO:0007669"/>
    <property type="project" value="TreeGrafter"/>
</dbReference>
<dbReference type="GO" id="GO:0051603">
    <property type="term" value="P:proteolysis involved in protein catabolic process"/>
    <property type="evidence" value="ECO:0007669"/>
    <property type="project" value="TreeGrafter"/>
</dbReference>
<evidence type="ECO:0000256" key="7">
    <source>
        <dbReference type="SAM" id="Phobius"/>
    </source>
</evidence>
<dbReference type="GO" id="GO:0046872">
    <property type="term" value="F:metal ion binding"/>
    <property type="evidence" value="ECO:0007669"/>
    <property type="project" value="UniProtKB-KW"/>
</dbReference>
<evidence type="ECO:0000256" key="2">
    <source>
        <dbReference type="ARBA" id="ARBA00022723"/>
    </source>
</evidence>
<protein>
    <submittedName>
        <fullName evidence="9">M48 family metallopeptidase</fullName>
    </submittedName>
</protein>
<comment type="similarity">
    <text evidence="6">Belongs to the peptidase M48 family.</text>
</comment>
<evidence type="ECO:0000313" key="10">
    <source>
        <dbReference type="Proteomes" id="UP000717364"/>
    </source>
</evidence>
<dbReference type="InterPro" id="IPR051156">
    <property type="entry name" value="Mito/Outer_Membr_Metalloprot"/>
</dbReference>
<evidence type="ECO:0000256" key="4">
    <source>
        <dbReference type="ARBA" id="ARBA00022833"/>
    </source>
</evidence>
<comment type="cofactor">
    <cofactor evidence="6">
        <name>Zn(2+)</name>
        <dbReference type="ChEBI" id="CHEBI:29105"/>
    </cofactor>
    <text evidence="6">Binds 1 zinc ion per subunit.</text>
</comment>
<gene>
    <name evidence="9" type="ORF">IXB50_21410</name>
</gene>
<reference evidence="9" key="1">
    <citation type="submission" date="2020-11" db="EMBL/GenBank/DDBJ databases">
        <authorList>
            <person name="Konstantinou D."/>
            <person name="Gkelis S."/>
            <person name="Popin R."/>
            <person name="Fewer D."/>
            <person name="Sivonen K."/>
        </authorList>
    </citation>
    <scope>NUCLEOTIDE SEQUENCE</scope>
    <source>
        <strain evidence="9">TAU-MAC 1115</strain>
    </source>
</reference>
<keyword evidence="4 6" id="KW-0862">Zinc</keyword>
<proteinExistence type="inferred from homology"/>
<evidence type="ECO:0000256" key="1">
    <source>
        <dbReference type="ARBA" id="ARBA00022670"/>
    </source>
</evidence>
<accession>A0A947DIQ7</accession>
<dbReference type="Gene3D" id="3.30.2010.10">
    <property type="entry name" value="Metalloproteases ('zincins'), catalytic domain"/>
    <property type="match status" value="1"/>
</dbReference>
<keyword evidence="7" id="KW-0472">Membrane</keyword>
<feature type="transmembrane region" description="Helical" evidence="7">
    <location>
        <begin position="25"/>
        <end position="49"/>
    </location>
</feature>
<keyword evidence="3 6" id="KW-0378">Hydrolase</keyword>
<dbReference type="CDD" id="cd07324">
    <property type="entry name" value="M48C_Oma1-like"/>
    <property type="match status" value="1"/>
</dbReference>
<dbReference type="PANTHER" id="PTHR22726:SF1">
    <property type="entry name" value="METALLOENDOPEPTIDASE OMA1, MITOCHONDRIAL"/>
    <property type="match status" value="1"/>
</dbReference>
<evidence type="ECO:0000256" key="3">
    <source>
        <dbReference type="ARBA" id="ARBA00022801"/>
    </source>
</evidence>
<keyword evidence="5 6" id="KW-0482">Metalloprotease</keyword>
<keyword evidence="7" id="KW-1133">Transmembrane helix</keyword>
<dbReference type="EMBL" id="JADOES010000070">
    <property type="protein sequence ID" value="MBT9317977.1"/>
    <property type="molecule type" value="Genomic_DNA"/>
</dbReference>
<evidence type="ECO:0000256" key="6">
    <source>
        <dbReference type="RuleBase" id="RU003983"/>
    </source>
</evidence>
<dbReference type="Pfam" id="PF01435">
    <property type="entry name" value="Peptidase_M48"/>
    <property type="match status" value="1"/>
</dbReference>
<evidence type="ECO:0000256" key="5">
    <source>
        <dbReference type="ARBA" id="ARBA00023049"/>
    </source>
</evidence>